<organism evidence="3 4">
    <name type="scientific">Proteiniborus ethanoligenes</name>
    <dbReference type="NCBI Taxonomy" id="415015"/>
    <lineage>
        <taxon>Bacteria</taxon>
        <taxon>Bacillati</taxon>
        <taxon>Bacillota</taxon>
        <taxon>Clostridia</taxon>
        <taxon>Eubacteriales</taxon>
        <taxon>Proteiniborus</taxon>
    </lineage>
</organism>
<dbReference type="PANTHER" id="PTHR43018">
    <property type="entry name" value="PHOSPHO-2-DEHYDRO-3-DEOXYHEPTONATE ALDOLASE"/>
    <property type="match status" value="1"/>
</dbReference>
<sequence length="272" mass="30166">MEIFKIKNDERGKKIIDLGNGIKIGGDEFTVIAGPCSVESEEQIELTAQTLGSMDIRILRGGAFKPRTSPYAFQGLGLEGLKLLKKAGEKNNMKIVSEIMDPRDLEASYDFIDIFQIGSRNMQNFALLKEVGKFDKPVLLKRGMASTIKEWLMAAEYIASEGNDKIVLCERGIRTFEEYTRNTLDLSVVPIIKELSNLPIIIDPSHGTGRKELIKPVTRASVAIGADGVMIEVHPNPCEALSDGEQSLNFNEMKEILSNIKALRGCIDRFNC</sequence>
<dbReference type="PANTHER" id="PTHR43018:SF2">
    <property type="entry name" value="PHOSPHO-2-DEHYDRO-3-DEOXYHEPTONATE ALDOLASE"/>
    <property type="match status" value="1"/>
</dbReference>
<gene>
    <name evidence="3" type="ORF">SAMN05660462_02091</name>
</gene>
<dbReference type="SUPFAM" id="SSF51569">
    <property type="entry name" value="Aldolase"/>
    <property type="match status" value="1"/>
</dbReference>
<accession>A0A1H3QUI8</accession>
<dbReference type="RefSeq" id="WP_091730852.1">
    <property type="nucleotide sequence ID" value="NZ_FNQE01000022.1"/>
</dbReference>
<dbReference type="NCBIfam" id="NF006421">
    <property type="entry name" value="PRK08673.1"/>
    <property type="match status" value="1"/>
</dbReference>
<proteinExistence type="predicted"/>
<feature type="domain" description="DAHP synthetase I/KDSA" evidence="2">
    <location>
        <begin position="16"/>
        <end position="261"/>
    </location>
</feature>
<protein>
    <submittedName>
        <fullName evidence="3">3-deoxy-D-arabinoheptulosonate-7-phosphate synthase</fullName>
    </submittedName>
</protein>
<evidence type="ECO:0000313" key="3">
    <source>
        <dbReference type="EMBL" id="SDZ16741.1"/>
    </source>
</evidence>
<keyword evidence="4" id="KW-1185">Reference proteome</keyword>
<dbReference type="InterPro" id="IPR052899">
    <property type="entry name" value="Class-I_DAHP_synthase"/>
</dbReference>
<dbReference type="AlphaFoldDB" id="A0A1H3QUI8"/>
<dbReference type="OrthoDB" id="9780456at2"/>
<dbReference type="GO" id="GO:0009073">
    <property type="term" value="P:aromatic amino acid family biosynthetic process"/>
    <property type="evidence" value="ECO:0007669"/>
    <property type="project" value="InterPro"/>
</dbReference>
<dbReference type="NCBIfam" id="TIGR01361">
    <property type="entry name" value="DAHP_synth_Bsub"/>
    <property type="match status" value="1"/>
</dbReference>
<dbReference type="STRING" id="415015.SAMN05660462_02091"/>
<dbReference type="Proteomes" id="UP000198625">
    <property type="component" value="Unassembled WGS sequence"/>
</dbReference>
<name>A0A1H3QUI8_9FIRM</name>
<dbReference type="NCBIfam" id="NF009239">
    <property type="entry name" value="PRK12595.1"/>
    <property type="match status" value="1"/>
</dbReference>
<dbReference type="InterPro" id="IPR006268">
    <property type="entry name" value="DAHP_syn_2"/>
</dbReference>
<dbReference type="InterPro" id="IPR006218">
    <property type="entry name" value="DAHP1/KDSA"/>
</dbReference>
<keyword evidence="1" id="KW-0808">Transferase</keyword>
<dbReference type="GO" id="GO:0016832">
    <property type="term" value="F:aldehyde-lyase activity"/>
    <property type="evidence" value="ECO:0007669"/>
    <property type="project" value="InterPro"/>
</dbReference>
<evidence type="ECO:0000256" key="1">
    <source>
        <dbReference type="ARBA" id="ARBA00022679"/>
    </source>
</evidence>
<evidence type="ECO:0000259" key="2">
    <source>
        <dbReference type="Pfam" id="PF00793"/>
    </source>
</evidence>
<reference evidence="4" key="1">
    <citation type="submission" date="2016-10" db="EMBL/GenBank/DDBJ databases">
        <authorList>
            <person name="Varghese N."/>
            <person name="Submissions S."/>
        </authorList>
    </citation>
    <scope>NUCLEOTIDE SEQUENCE [LARGE SCALE GENOMIC DNA]</scope>
    <source>
        <strain evidence="4">DSM 21650</strain>
    </source>
</reference>
<dbReference type="Pfam" id="PF00793">
    <property type="entry name" value="DAHP_synth_1"/>
    <property type="match status" value="1"/>
</dbReference>
<dbReference type="GO" id="GO:0016740">
    <property type="term" value="F:transferase activity"/>
    <property type="evidence" value="ECO:0007669"/>
    <property type="project" value="UniProtKB-KW"/>
</dbReference>
<evidence type="ECO:0000313" key="4">
    <source>
        <dbReference type="Proteomes" id="UP000198625"/>
    </source>
</evidence>
<dbReference type="InterPro" id="IPR013785">
    <property type="entry name" value="Aldolase_TIM"/>
</dbReference>
<dbReference type="EMBL" id="FNQE01000022">
    <property type="protein sequence ID" value="SDZ16741.1"/>
    <property type="molecule type" value="Genomic_DNA"/>
</dbReference>
<dbReference type="Gene3D" id="3.20.20.70">
    <property type="entry name" value="Aldolase class I"/>
    <property type="match status" value="1"/>
</dbReference>